<dbReference type="Gene3D" id="3.40.50.1360">
    <property type="match status" value="1"/>
</dbReference>
<keyword evidence="3" id="KW-1185">Reference proteome</keyword>
<dbReference type="GO" id="GO:0006044">
    <property type="term" value="P:N-acetylglucosamine metabolic process"/>
    <property type="evidence" value="ECO:0007669"/>
    <property type="project" value="InterPro"/>
</dbReference>
<reference evidence="2" key="1">
    <citation type="submission" date="2021-01" db="EMBL/GenBank/DDBJ databases">
        <title>Modified the classification status of verrucomicrobia.</title>
        <authorList>
            <person name="Feng X."/>
        </authorList>
    </citation>
    <scope>NUCLEOTIDE SEQUENCE</scope>
    <source>
        <strain evidence="2">JCM 18052</strain>
    </source>
</reference>
<name>A0A934RBB7_9BACT</name>
<dbReference type="PANTHER" id="PTHR42892">
    <property type="entry name" value="GLUCOSAMINE-6-PHOSPHATE DEAMINASE-LIKE PROTEIN BT_0258-RELATED"/>
    <property type="match status" value="1"/>
</dbReference>
<comment type="caution">
    <text evidence="2">The sequence shown here is derived from an EMBL/GenBank/DDBJ whole genome shotgun (WGS) entry which is preliminary data.</text>
</comment>
<organism evidence="2 3">
    <name type="scientific">Luteolibacter yonseiensis</name>
    <dbReference type="NCBI Taxonomy" id="1144680"/>
    <lineage>
        <taxon>Bacteria</taxon>
        <taxon>Pseudomonadati</taxon>
        <taxon>Verrucomicrobiota</taxon>
        <taxon>Verrucomicrobiia</taxon>
        <taxon>Verrucomicrobiales</taxon>
        <taxon>Verrucomicrobiaceae</taxon>
        <taxon>Luteolibacter</taxon>
    </lineage>
</organism>
<evidence type="ECO:0000313" key="2">
    <source>
        <dbReference type="EMBL" id="MBK1818434.1"/>
    </source>
</evidence>
<dbReference type="GO" id="GO:0005975">
    <property type="term" value="P:carbohydrate metabolic process"/>
    <property type="evidence" value="ECO:0007669"/>
    <property type="project" value="InterPro"/>
</dbReference>
<evidence type="ECO:0000259" key="1">
    <source>
        <dbReference type="Pfam" id="PF01182"/>
    </source>
</evidence>
<dbReference type="SUPFAM" id="SSF100950">
    <property type="entry name" value="NagB/RpiA/CoA transferase-like"/>
    <property type="match status" value="1"/>
</dbReference>
<dbReference type="CDD" id="cd01399">
    <property type="entry name" value="GlcN6P_deaminase"/>
    <property type="match status" value="1"/>
</dbReference>
<accession>A0A934RBB7</accession>
<proteinExistence type="predicted"/>
<gene>
    <name evidence="2" type="ORF">JIN84_22640</name>
</gene>
<protein>
    <submittedName>
        <fullName evidence="2">6-phosphogluconolactonase</fullName>
    </submittedName>
</protein>
<dbReference type="Pfam" id="PF01182">
    <property type="entry name" value="Glucosamine_iso"/>
    <property type="match status" value="1"/>
</dbReference>
<sequence>MSHTARFRVFENPDSASALVAAEIAQLIRERAILGRTAVLGLPAGASPLPLYAELIYQHREEGLSFKNVVTFNLDECMGLAGSHPHSFRSFMQRHFFDHVDLPPENIRFLSGNIADPDVTAHCASYERMIKKAGGIDYQVLGIGRNGHIGFNEPGTSPVSRTHRVELSDTTREDVADRFNGLKNVPTHAVTMGCGTILKARRISLLAWGSKKSRIVRSALCGPVSSRVAASYLQNHPSAQFILDPAAASAVQQA</sequence>
<evidence type="ECO:0000313" key="3">
    <source>
        <dbReference type="Proteomes" id="UP000600139"/>
    </source>
</evidence>
<dbReference type="GO" id="GO:0004342">
    <property type="term" value="F:glucosamine-6-phosphate deaminase activity"/>
    <property type="evidence" value="ECO:0007669"/>
    <property type="project" value="InterPro"/>
</dbReference>
<feature type="domain" description="Glucosamine/galactosamine-6-phosphate isomerase" evidence="1">
    <location>
        <begin position="14"/>
        <end position="233"/>
    </location>
</feature>
<dbReference type="PANTHER" id="PTHR42892:SF1">
    <property type="entry name" value="GLUCOSAMINE-6-PHOSPHATE ISOMERASE"/>
    <property type="match status" value="1"/>
</dbReference>
<dbReference type="EMBL" id="JAENIK010000013">
    <property type="protein sequence ID" value="MBK1818434.1"/>
    <property type="molecule type" value="Genomic_DNA"/>
</dbReference>
<dbReference type="AlphaFoldDB" id="A0A934RBB7"/>
<dbReference type="InterPro" id="IPR006148">
    <property type="entry name" value="Glc/Gal-6P_isomerase"/>
</dbReference>
<dbReference type="InterPro" id="IPR037171">
    <property type="entry name" value="NagB/RpiA_transferase-like"/>
</dbReference>
<dbReference type="Proteomes" id="UP000600139">
    <property type="component" value="Unassembled WGS sequence"/>
</dbReference>
<dbReference type="InterPro" id="IPR004547">
    <property type="entry name" value="Glucosamine6P_isomerase"/>
</dbReference>
<dbReference type="InterPro" id="IPR052960">
    <property type="entry name" value="GlcN6P_deaminase-like"/>
</dbReference>